<evidence type="ECO:0000259" key="2">
    <source>
        <dbReference type="Pfam" id="PF08167"/>
    </source>
</evidence>
<reference evidence="3 4" key="1">
    <citation type="journal article" date="2016" name="Mol. Biol. Evol.">
        <title>Comparative Genomics of Early-Diverging Mushroom-Forming Fungi Provides Insights into the Origins of Lignocellulose Decay Capabilities.</title>
        <authorList>
            <person name="Nagy L.G."/>
            <person name="Riley R."/>
            <person name="Tritt A."/>
            <person name="Adam C."/>
            <person name="Daum C."/>
            <person name="Floudas D."/>
            <person name="Sun H."/>
            <person name="Yadav J.S."/>
            <person name="Pangilinan J."/>
            <person name="Larsson K.H."/>
            <person name="Matsuura K."/>
            <person name="Barry K."/>
            <person name="Labutti K."/>
            <person name="Kuo R."/>
            <person name="Ohm R.A."/>
            <person name="Bhattacharya S.S."/>
            <person name="Shirouzu T."/>
            <person name="Yoshinaga Y."/>
            <person name="Martin F.M."/>
            <person name="Grigoriev I.V."/>
            <person name="Hibbett D.S."/>
        </authorList>
    </citation>
    <scope>NUCLEOTIDE SEQUENCE [LARGE SCALE GENOMIC DNA]</scope>
    <source>
        <strain evidence="3 4">TUFC12733</strain>
    </source>
</reference>
<dbReference type="STRING" id="1330018.A0A167NTS0"/>
<feature type="region of interest" description="Disordered" evidence="1">
    <location>
        <begin position="677"/>
        <end position="723"/>
    </location>
</feature>
<evidence type="ECO:0000256" key="1">
    <source>
        <dbReference type="SAM" id="MobiDB-lite"/>
    </source>
</evidence>
<feature type="region of interest" description="Disordered" evidence="1">
    <location>
        <begin position="424"/>
        <end position="444"/>
    </location>
</feature>
<evidence type="ECO:0000313" key="3">
    <source>
        <dbReference type="EMBL" id="KZO98064.1"/>
    </source>
</evidence>
<dbReference type="InterPro" id="IPR016024">
    <property type="entry name" value="ARM-type_fold"/>
</dbReference>
<feature type="region of interest" description="Disordered" evidence="1">
    <location>
        <begin position="631"/>
        <end position="663"/>
    </location>
</feature>
<feature type="compositionally biased region" description="Acidic residues" evidence="1">
    <location>
        <begin position="769"/>
        <end position="796"/>
    </location>
</feature>
<dbReference type="EMBL" id="KV417277">
    <property type="protein sequence ID" value="KZO98064.1"/>
    <property type="molecule type" value="Genomic_DNA"/>
</dbReference>
<feature type="compositionally biased region" description="Low complexity" evidence="1">
    <location>
        <begin position="698"/>
        <end position="722"/>
    </location>
</feature>
<protein>
    <recommendedName>
        <fullName evidence="2">Pre-rRNA-processing protein RIX1 N-terminal domain-containing protein</fullName>
    </recommendedName>
</protein>
<evidence type="ECO:0000313" key="4">
    <source>
        <dbReference type="Proteomes" id="UP000076738"/>
    </source>
</evidence>
<dbReference type="OrthoDB" id="20900at2759"/>
<dbReference type="Proteomes" id="UP000076738">
    <property type="component" value="Unassembled WGS sequence"/>
</dbReference>
<gene>
    <name evidence="3" type="ORF">CALVIDRAFT_554136</name>
</gene>
<dbReference type="AlphaFoldDB" id="A0A167NTS0"/>
<name>A0A167NTS0_CALVF</name>
<accession>A0A167NTS0</accession>
<feature type="region of interest" description="Disordered" evidence="1">
    <location>
        <begin position="752"/>
        <end position="796"/>
    </location>
</feature>
<dbReference type="InterPro" id="IPR012583">
    <property type="entry name" value="RIX1_N"/>
</dbReference>
<keyword evidence="4" id="KW-1185">Reference proteome</keyword>
<proteinExistence type="predicted"/>
<feature type="domain" description="Pre-rRNA-processing protein RIX1 N-terminal" evidence="2">
    <location>
        <begin position="9"/>
        <end position="191"/>
    </location>
</feature>
<dbReference type="Pfam" id="PF08167">
    <property type="entry name" value="RIX1"/>
    <property type="match status" value="1"/>
</dbReference>
<dbReference type="SUPFAM" id="SSF48371">
    <property type="entry name" value="ARM repeat"/>
    <property type="match status" value="1"/>
</dbReference>
<organism evidence="3 4">
    <name type="scientific">Calocera viscosa (strain TUFC12733)</name>
    <dbReference type="NCBI Taxonomy" id="1330018"/>
    <lineage>
        <taxon>Eukaryota</taxon>
        <taxon>Fungi</taxon>
        <taxon>Dikarya</taxon>
        <taxon>Basidiomycota</taxon>
        <taxon>Agaricomycotina</taxon>
        <taxon>Dacrymycetes</taxon>
        <taxon>Dacrymycetales</taxon>
        <taxon>Dacrymycetaceae</taxon>
        <taxon>Calocera</taxon>
    </lineage>
</organism>
<sequence>MASPHPLAALLQHYIATDDAAATYLPSTLATLTPQAFQSSSHLAKWTARVNSLIASKNRGGKWAGVCLAARTAECSKDVMVNSAAGWVGNVLPILQKAEPVHTQSAAVSLLDLIFSKATDMPEFARQVCTPTVPKFSLALIALCDGDKAPLDLKVLCLRTLSHMLHLYPNAHRSLQTSLNNLCMANLKGASPTPTQGDLRRASATLFAMVSVTGGKVSAADTWKKNMLGALRAASDCVKVLRATSTPPDATPLLDHVEILPFPPFPEDPLDAIPIALDRLRCMTSAVEALFRFPASRPVPVPIGAIMQLCTMMLQLREDEAKEPFDSAQRVAELAALREVWRLGGEVLSLTARLTLLHMSPYGSRLLSLLVRQAERNQNQQSCITFLRCIHTLLASCIMPTERQSTDLLKLLLPLLSLTLPSATAGEKTEPKKNSKKRSRPGYEGDEVFRKHEEWIDVQQIAEVSQIVALLLKNPKTPLSFRALAIRHLVNILLHLDDLRISDPDKAAVWKAVWSALEVEWLEHGGAGGVAVNLAVNSIKSEAALRASQGVTERLERLMHPRLPPLLRNIPIIEILGLQIPDGEEERALASKLGIDLSIDPASEISPAIRASGKPPPDMTESAPVVLPQQMSPHASAEPGPSQPLFMQHREMQSPPPASAARFGEGTRMDAMDVDVTPHHSIAPPASYGTHSMATAESSNSRNAPPPSVVSASTPTVMSTAPEASVVGAPKSLRLREDEEITVTTTVVDKGKQKETLSTTSTFTATFPVEDDDDEPMPTLDLESDTDEDEEDEDDQ</sequence>
<feature type="compositionally biased region" description="Low complexity" evidence="1">
    <location>
        <begin position="756"/>
        <end position="767"/>
    </location>
</feature>